<reference evidence="2 3" key="1">
    <citation type="journal article" date="2022" name="Nat. Ecol. Evol.">
        <title>A masculinizing supergene underlies an exaggerated male reproductive morph in a spider.</title>
        <authorList>
            <person name="Hendrickx F."/>
            <person name="De Corte Z."/>
            <person name="Sonet G."/>
            <person name="Van Belleghem S.M."/>
            <person name="Kostlbacher S."/>
            <person name="Vangestel C."/>
        </authorList>
    </citation>
    <scope>NUCLEOTIDE SEQUENCE [LARGE SCALE GENOMIC DNA]</scope>
    <source>
        <strain evidence="2">W744_W776</strain>
    </source>
</reference>
<keyword evidence="3" id="KW-1185">Reference proteome</keyword>
<dbReference type="EMBL" id="JAFNEN010000158">
    <property type="protein sequence ID" value="KAG8191521.1"/>
    <property type="molecule type" value="Genomic_DNA"/>
</dbReference>
<proteinExistence type="predicted"/>
<keyword evidence="1" id="KW-0175">Coiled coil</keyword>
<feature type="coiled-coil region" evidence="1">
    <location>
        <begin position="26"/>
        <end position="67"/>
    </location>
</feature>
<evidence type="ECO:0000313" key="2">
    <source>
        <dbReference type="EMBL" id="KAG8191521.1"/>
    </source>
</evidence>
<evidence type="ECO:0000313" key="3">
    <source>
        <dbReference type="Proteomes" id="UP000827092"/>
    </source>
</evidence>
<accession>A0AAV6V793</accession>
<comment type="caution">
    <text evidence="2">The sequence shown here is derived from an EMBL/GenBank/DDBJ whole genome shotgun (WGS) entry which is preliminary data.</text>
</comment>
<protein>
    <submittedName>
        <fullName evidence="2">Uncharacterized protein</fullName>
    </submittedName>
</protein>
<name>A0AAV6V793_9ARAC</name>
<sequence>MTTKFDELTSSIKQNSSVIYDLMSTIADLQNSNLALQRKQSQLENENINTNKQIQELKQEIIELKQYSRRNNLEISNLPESEREDLIQVMKSFREAAGVIFVDKITALRRVSSFNKGKPKPIICQVASKSEISS</sequence>
<gene>
    <name evidence="2" type="ORF">JTE90_019585</name>
</gene>
<organism evidence="2 3">
    <name type="scientific">Oedothorax gibbosus</name>
    <dbReference type="NCBI Taxonomy" id="931172"/>
    <lineage>
        <taxon>Eukaryota</taxon>
        <taxon>Metazoa</taxon>
        <taxon>Ecdysozoa</taxon>
        <taxon>Arthropoda</taxon>
        <taxon>Chelicerata</taxon>
        <taxon>Arachnida</taxon>
        <taxon>Araneae</taxon>
        <taxon>Araneomorphae</taxon>
        <taxon>Entelegynae</taxon>
        <taxon>Araneoidea</taxon>
        <taxon>Linyphiidae</taxon>
        <taxon>Erigoninae</taxon>
        <taxon>Oedothorax</taxon>
    </lineage>
</organism>
<dbReference type="AlphaFoldDB" id="A0AAV6V793"/>
<evidence type="ECO:0000256" key="1">
    <source>
        <dbReference type="SAM" id="Coils"/>
    </source>
</evidence>
<dbReference type="Proteomes" id="UP000827092">
    <property type="component" value="Unassembled WGS sequence"/>
</dbReference>